<evidence type="ECO:0000313" key="2">
    <source>
        <dbReference type="Proteomes" id="UP001055111"/>
    </source>
</evidence>
<reference evidence="1" key="1">
    <citation type="submission" date="2022-09" db="EMBL/GenBank/DDBJ databases">
        <title>Isolation and characterization of 3-chlorobenzoate degrading bacteria from soils in Shizuoka.</title>
        <authorList>
            <person name="Ifat A."/>
            <person name="Ogawa N."/>
            <person name="Kimbara K."/>
            <person name="Moriuchi R."/>
            <person name="Dohra H."/>
            <person name="Shintani M."/>
        </authorList>
    </citation>
    <scope>NUCLEOTIDE SEQUENCE</scope>
    <source>
        <strain evidence="1">19CS4-2</strain>
    </source>
</reference>
<dbReference type="EMBL" id="BPUS01000013">
    <property type="protein sequence ID" value="GJH27986.1"/>
    <property type="molecule type" value="Genomic_DNA"/>
</dbReference>
<protein>
    <submittedName>
        <fullName evidence="1">Uncharacterized protein</fullName>
    </submittedName>
</protein>
<proteinExistence type="predicted"/>
<dbReference type="AlphaFoldDB" id="A0AA37IJM3"/>
<dbReference type="RefSeq" id="WP_238214719.1">
    <property type="nucleotide sequence ID" value="NZ_BPUS01000013.1"/>
</dbReference>
<sequence>METPHYDPLTSSRIRLLSGNGTRSTSYIPNSACYKGWGQDKALVRADDGYLAAWKYSSRSITIGMPPSPREYMRVDGLGFKDSIREYVVASGEPMVISMGMGGTVGNASWSCSPPRITFTPVAGHDYEAFLEMPGVRCWIAVREINEHGLDAPVPVKAAQKCAAADAGSAADQATK</sequence>
<evidence type="ECO:0000313" key="1">
    <source>
        <dbReference type="EMBL" id="GJH27986.1"/>
    </source>
</evidence>
<comment type="caution">
    <text evidence="1">The sequence shown here is derived from an EMBL/GenBank/DDBJ whole genome shotgun (WGS) entry which is preliminary data.</text>
</comment>
<name>A0AA37IJM3_9BURK</name>
<gene>
    <name evidence="1" type="ORF">CBA19CS42_25740</name>
</gene>
<organism evidence="1 2">
    <name type="scientific">Caballeronia novacaledonica</name>
    <dbReference type="NCBI Taxonomy" id="1544861"/>
    <lineage>
        <taxon>Bacteria</taxon>
        <taxon>Pseudomonadati</taxon>
        <taxon>Pseudomonadota</taxon>
        <taxon>Betaproteobacteria</taxon>
        <taxon>Burkholderiales</taxon>
        <taxon>Burkholderiaceae</taxon>
        <taxon>Caballeronia</taxon>
    </lineage>
</organism>
<accession>A0AA37IJM3</accession>
<dbReference type="Proteomes" id="UP001055111">
    <property type="component" value="Unassembled WGS sequence"/>
</dbReference>